<dbReference type="Pfam" id="PF13545">
    <property type="entry name" value="HTH_Crp_2"/>
    <property type="match status" value="1"/>
</dbReference>
<dbReference type="HOGENOM" id="CLU_075053_4_1_10"/>
<dbReference type="EMBL" id="AFPW01000006">
    <property type="protein sequence ID" value="EGQ16615.1"/>
    <property type="molecule type" value="Genomic_DNA"/>
</dbReference>
<dbReference type="InterPro" id="IPR036390">
    <property type="entry name" value="WH_DNA-bd_sf"/>
</dbReference>
<dbReference type="SUPFAM" id="SSF51206">
    <property type="entry name" value="cAMP-binding domain-like"/>
    <property type="match status" value="1"/>
</dbReference>
<dbReference type="SMART" id="SM00419">
    <property type="entry name" value="HTH_CRP"/>
    <property type="match status" value="1"/>
</dbReference>
<proteinExistence type="predicted"/>
<evidence type="ECO:0000313" key="8">
    <source>
        <dbReference type="Proteomes" id="UP000010862"/>
    </source>
</evidence>
<keyword evidence="3" id="KW-0804">Transcription</keyword>
<dbReference type="InterPro" id="IPR012318">
    <property type="entry name" value="HTH_CRP"/>
</dbReference>
<dbReference type="KEGG" id="pdt:Prede_0313"/>
<dbReference type="Pfam" id="PF00027">
    <property type="entry name" value="cNMP_binding"/>
    <property type="match status" value="1"/>
</dbReference>
<dbReference type="Proteomes" id="UP000007820">
    <property type="component" value="Unassembled WGS sequence"/>
</dbReference>
<dbReference type="STRING" id="908937.Prede_0313"/>
<dbReference type="GO" id="GO:0003677">
    <property type="term" value="F:DNA binding"/>
    <property type="evidence" value="ECO:0007669"/>
    <property type="project" value="UniProtKB-KW"/>
</dbReference>
<keyword evidence="1" id="KW-0805">Transcription regulation</keyword>
<dbReference type="PROSITE" id="PS51063">
    <property type="entry name" value="HTH_CRP_2"/>
    <property type="match status" value="1"/>
</dbReference>
<dbReference type="InterPro" id="IPR018490">
    <property type="entry name" value="cNMP-bd_dom_sf"/>
</dbReference>
<protein>
    <submittedName>
        <fullName evidence="6">Transcriptional regulator</fullName>
    </submittedName>
    <submittedName>
        <fullName evidence="5">cAMP-binding protein</fullName>
    </submittedName>
</protein>
<dbReference type="PATRIC" id="fig|908937.9.peg.324"/>
<evidence type="ECO:0000256" key="2">
    <source>
        <dbReference type="ARBA" id="ARBA00023125"/>
    </source>
</evidence>
<dbReference type="GO" id="GO:0006355">
    <property type="term" value="P:regulation of DNA-templated transcription"/>
    <property type="evidence" value="ECO:0007669"/>
    <property type="project" value="InterPro"/>
</dbReference>
<dbReference type="EMBL" id="CP003368">
    <property type="protein sequence ID" value="AGB27695.1"/>
    <property type="molecule type" value="Genomic_DNA"/>
</dbReference>
<evidence type="ECO:0000256" key="1">
    <source>
        <dbReference type="ARBA" id="ARBA00023015"/>
    </source>
</evidence>
<sequence length="224" mass="25126">MNMEEKVLKALARCPLFGGMGALEIEMSMSGCNYRLVRFDHHDIYALAGMPCKTADIVVSGTLVCRMSSLSGKQVEVSRLQAGEIVAPAFIFGNDSELPVSVETEEETVVLRMQKPEFRTLIGSDERILTNFVRVLSNIDIFLTHRIKVLSLFTVREKVAWMLLEQAGEQGTNTIHLTRSRQEIADSFGIQKFSLLRVLSDFQKEGAIRVAGREITILDRSKMK</sequence>
<dbReference type="eggNOG" id="COG0664">
    <property type="taxonomic scope" value="Bacteria"/>
</dbReference>
<dbReference type="OrthoDB" id="1116216at2"/>
<dbReference type="Gene3D" id="2.60.120.10">
    <property type="entry name" value="Jelly Rolls"/>
    <property type="match status" value="1"/>
</dbReference>
<evidence type="ECO:0000259" key="4">
    <source>
        <dbReference type="PROSITE" id="PS51063"/>
    </source>
</evidence>
<dbReference type="Proteomes" id="UP000010862">
    <property type="component" value="Chromosome 1"/>
</dbReference>
<dbReference type="SUPFAM" id="SSF46785">
    <property type="entry name" value="Winged helix' DNA-binding domain"/>
    <property type="match status" value="1"/>
</dbReference>
<name>F9D0T6_PREDD</name>
<evidence type="ECO:0000256" key="3">
    <source>
        <dbReference type="ARBA" id="ARBA00023163"/>
    </source>
</evidence>
<gene>
    <name evidence="5" type="ordered locus">Prede_0313</name>
    <name evidence="6" type="ORF">HMPREF9136_0464</name>
</gene>
<evidence type="ECO:0000313" key="6">
    <source>
        <dbReference type="EMBL" id="EGQ16615.1"/>
    </source>
</evidence>
<evidence type="ECO:0000313" key="5">
    <source>
        <dbReference type="EMBL" id="AGB27695.1"/>
    </source>
</evidence>
<dbReference type="InterPro" id="IPR000595">
    <property type="entry name" value="cNMP-bd_dom"/>
</dbReference>
<dbReference type="AlphaFoldDB" id="F9D0T6"/>
<reference evidence="6 7" key="1">
    <citation type="submission" date="2011-04" db="EMBL/GenBank/DDBJ databases">
        <authorList>
            <person name="Muzny D."/>
            <person name="Qin X."/>
            <person name="Deng J."/>
            <person name="Jiang H."/>
            <person name="Liu Y."/>
            <person name="Qu J."/>
            <person name="Song X.-Z."/>
            <person name="Zhang L."/>
            <person name="Thornton R."/>
            <person name="Coyle M."/>
            <person name="Francisco L."/>
            <person name="Jackson L."/>
            <person name="Javaid M."/>
            <person name="Korchina V."/>
            <person name="Kovar C."/>
            <person name="Mata R."/>
            <person name="Mathew T."/>
            <person name="Ngo R."/>
            <person name="Nguyen L."/>
            <person name="Nguyen N."/>
            <person name="Okwuonu G."/>
            <person name="Ongeri F."/>
            <person name="Pham C."/>
            <person name="Simmons D."/>
            <person name="Wilczek-Boney K."/>
            <person name="Hale W."/>
            <person name="Jakkamsetti A."/>
            <person name="Pham P."/>
            <person name="Ruth R."/>
            <person name="San Lucas F."/>
            <person name="Warren J."/>
            <person name="Zhang J."/>
            <person name="Zhao Z."/>
            <person name="Zhou C."/>
            <person name="Zhu D."/>
            <person name="Lee S."/>
            <person name="Bess C."/>
            <person name="Blankenburg K."/>
            <person name="Forbes L."/>
            <person name="Fu Q."/>
            <person name="Gubbala S."/>
            <person name="Hirani K."/>
            <person name="Jayaseelan J.C."/>
            <person name="Lara F."/>
            <person name="Munidasa M."/>
            <person name="Palculict T."/>
            <person name="Patil S."/>
            <person name="Pu L.-L."/>
            <person name="Saada N."/>
            <person name="Tang L."/>
            <person name="Weissenberger G."/>
            <person name="Zhu Y."/>
            <person name="Hemphill L."/>
            <person name="Shang Y."/>
            <person name="Youmans B."/>
            <person name="Ayvaz T."/>
            <person name="Ross M."/>
            <person name="Santibanez J."/>
            <person name="Aqrawi P."/>
            <person name="Gross S."/>
            <person name="Joshi V."/>
            <person name="Fowler G."/>
            <person name="Nazareth L."/>
            <person name="Reid J."/>
            <person name="Worley K."/>
            <person name="Petrosino J."/>
            <person name="Highlander S."/>
            <person name="Gibbs R."/>
        </authorList>
    </citation>
    <scope>NUCLEOTIDE SEQUENCE [LARGE SCALE GENOMIC DNA]</scope>
    <source>
        <strain evidence="6 7">DSM 3688</strain>
    </source>
</reference>
<reference evidence="8" key="3">
    <citation type="submission" date="2012-02" db="EMBL/GenBank/DDBJ databases">
        <title>Complete sequence of chromosome 1 of Prevotella dentalis DSM 3688.</title>
        <authorList>
            <person name="Lucas S."/>
            <person name="Copeland A."/>
            <person name="Lapidus A."/>
            <person name="Glavina del Rio T."/>
            <person name="Dalin E."/>
            <person name="Tice H."/>
            <person name="Bruce D."/>
            <person name="Goodwin L."/>
            <person name="Pitluck S."/>
            <person name="Peters L."/>
            <person name="Mikhailova N."/>
            <person name="Chertkov O."/>
            <person name="Kyrpides N."/>
            <person name="Mavromatis K."/>
            <person name="Ivanova N."/>
            <person name="Brettin T."/>
            <person name="Detter J.C."/>
            <person name="Han C."/>
            <person name="Larimer F."/>
            <person name="Land M."/>
            <person name="Hauser L."/>
            <person name="Markowitz V."/>
            <person name="Cheng J.-F."/>
            <person name="Hugenholtz P."/>
            <person name="Woyke T."/>
            <person name="Wu D."/>
            <person name="Gronow S."/>
            <person name="Wellnitz S."/>
            <person name="Brambilla E."/>
            <person name="Klenk H.-P."/>
            <person name="Eisen J.A."/>
        </authorList>
    </citation>
    <scope>NUCLEOTIDE SEQUENCE [LARGE SCALE GENOMIC DNA]</scope>
    <source>
        <strain evidence="8">ATCC 49559 / DSM 3688 / JCM 13448 / NCTC 12043 / ES 2772</strain>
    </source>
</reference>
<evidence type="ECO:0000313" key="7">
    <source>
        <dbReference type="Proteomes" id="UP000007820"/>
    </source>
</evidence>
<accession>F9D0T6</accession>
<organism evidence="6 7">
    <name type="scientific">Prevotella dentalis (strain ATCC 49559 / DSM 3688 / JCM 13448 / NCTC 12043 / ES 2772)</name>
    <name type="common">Mitsuokella dentalis</name>
    <dbReference type="NCBI Taxonomy" id="908937"/>
    <lineage>
        <taxon>Bacteria</taxon>
        <taxon>Pseudomonadati</taxon>
        <taxon>Bacteroidota</taxon>
        <taxon>Bacteroidia</taxon>
        <taxon>Bacteroidales</taxon>
        <taxon>Prevotellaceae</taxon>
        <taxon>Prevotella</taxon>
    </lineage>
</organism>
<keyword evidence="8" id="KW-1185">Reference proteome</keyword>
<dbReference type="InterPro" id="IPR014710">
    <property type="entry name" value="RmlC-like_jellyroll"/>
</dbReference>
<reference evidence="5" key="2">
    <citation type="submission" date="2012-02" db="EMBL/GenBank/DDBJ databases">
        <title>Complete sequence of chromosome 1 of Prevotella dentalis DSM 3688.</title>
        <authorList>
            <consortium name="US DOE Joint Genome Institute (JGI-PGF)"/>
            <person name="Lucas S."/>
            <person name="Copeland A."/>
            <person name="Lapidus A."/>
            <person name="Glavina del Rio T."/>
            <person name="Dalin E."/>
            <person name="Tice H."/>
            <person name="Bruce D."/>
            <person name="Goodwin L."/>
            <person name="Pitluck S."/>
            <person name="Peters L."/>
            <person name="Mikhailova N."/>
            <person name="Chertkov O."/>
            <person name="Kyrpides N."/>
            <person name="Mavromatis K."/>
            <person name="Ivanova N."/>
            <person name="Brettin T."/>
            <person name="Detter J.C."/>
            <person name="Han C."/>
            <person name="Larimer F."/>
            <person name="Land M."/>
            <person name="Hauser L."/>
            <person name="Markowitz V."/>
            <person name="Cheng J.-F."/>
            <person name="Hugenholtz P."/>
            <person name="Woyke T."/>
            <person name="Wu D."/>
            <person name="Gronow S."/>
            <person name="Wellnitz S."/>
            <person name="Brambilla E."/>
            <person name="Klenk H.-P."/>
            <person name="Eisen J.A."/>
        </authorList>
    </citation>
    <scope>NUCLEOTIDE SEQUENCE</scope>
    <source>
        <strain evidence="5">DSM 3688</strain>
    </source>
</reference>
<keyword evidence="2" id="KW-0238">DNA-binding</keyword>
<feature type="domain" description="HTH crp-type" evidence="4">
    <location>
        <begin position="153"/>
        <end position="221"/>
    </location>
</feature>
<dbReference type="RefSeq" id="WP_005843987.1">
    <property type="nucleotide sequence ID" value="NC_019960.1"/>
</dbReference>